<dbReference type="SMART" id="SM00388">
    <property type="entry name" value="HisKA"/>
    <property type="match status" value="1"/>
</dbReference>
<dbReference type="FunFam" id="1.10.287.130:FF:000008">
    <property type="entry name" value="Two-component sensor histidine kinase"/>
    <property type="match status" value="1"/>
</dbReference>
<dbReference type="InterPro" id="IPR050351">
    <property type="entry name" value="BphY/WalK/GraS-like"/>
</dbReference>
<dbReference type="GO" id="GO:0004721">
    <property type="term" value="F:phosphoprotein phosphatase activity"/>
    <property type="evidence" value="ECO:0007669"/>
    <property type="project" value="TreeGrafter"/>
</dbReference>
<dbReference type="SMART" id="SM00387">
    <property type="entry name" value="HATPase_c"/>
    <property type="match status" value="1"/>
</dbReference>
<dbReference type="Pfam" id="PF02518">
    <property type="entry name" value="HATPase_c"/>
    <property type="match status" value="1"/>
</dbReference>
<keyword evidence="8 15" id="KW-0418">Kinase</keyword>
<keyword evidence="4" id="KW-1003">Cell membrane</keyword>
<dbReference type="SUPFAM" id="SSF47384">
    <property type="entry name" value="Homodimeric domain of signal transducing histidine kinase"/>
    <property type="match status" value="1"/>
</dbReference>
<dbReference type="InterPro" id="IPR036097">
    <property type="entry name" value="HisK_dim/P_sf"/>
</dbReference>
<dbReference type="GO" id="GO:0016036">
    <property type="term" value="P:cellular response to phosphate starvation"/>
    <property type="evidence" value="ECO:0007669"/>
    <property type="project" value="TreeGrafter"/>
</dbReference>
<dbReference type="EC" id="2.7.13.3" evidence="3"/>
<evidence type="ECO:0000259" key="14">
    <source>
        <dbReference type="PROSITE" id="PS50109"/>
    </source>
</evidence>
<dbReference type="CDD" id="cd00082">
    <property type="entry name" value="HisKA"/>
    <property type="match status" value="1"/>
</dbReference>
<dbReference type="PRINTS" id="PR00344">
    <property type="entry name" value="BCTRLSENSOR"/>
</dbReference>
<dbReference type="Gene3D" id="1.10.287.130">
    <property type="match status" value="1"/>
</dbReference>
<keyword evidence="5" id="KW-0597">Phosphoprotein</keyword>
<evidence type="ECO:0000313" key="15">
    <source>
        <dbReference type="EMBL" id="NYH88204.1"/>
    </source>
</evidence>
<dbReference type="SUPFAM" id="SSF55874">
    <property type="entry name" value="ATPase domain of HSP90 chaperone/DNA topoisomerase II/histidine kinase"/>
    <property type="match status" value="1"/>
</dbReference>
<dbReference type="RefSeq" id="WP_179786142.1">
    <property type="nucleotide sequence ID" value="NZ_BAAARR010000004.1"/>
</dbReference>
<evidence type="ECO:0000256" key="8">
    <source>
        <dbReference type="ARBA" id="ARBA00022777"/>
    </source>
</evidence>
<keyword evidence="11" id="KW-0472">Membrane</keyword>
<sequence length="449" mass="48091">MEATLAATLSGLVGLAIGAVAVLAFRLSEGAQTRAPEEPEPAVPPDVAKVLAVLRSAAVVVGPHDEVRQASAPARSFGLVRGSRIVVEDLLELVRQVRKDGEIRQCDLELPRGRFGQDVLSVSARVAPLGSELILVLVEDRTKERRIDTIRRDFVANVSHELKTPIGALVLLAEAVQHAADDPEAVQRFAGRMQVESDRLTRLVQQIIELSRVQADDPVEEAAPIELDQVVDGALDRSRVDAQTKHVTLVRAGDTGLAVTGSAQQLIIALGNLVENAVTYSPEHTRVVVDVRRRPAATFEGFGPMVEIAVSDQGVGIPEKELERVFERFYRVDRARSRQTGGTGLGLSIVKHVAASHGGAVDVWSVEGEGSTFTLLLPLRPDLASESSAPIREIGSVRLPGPAELPSPGRLSAAAADQCEQNRPTTRPTTRPAKAADASAVRRPKEASR</sequence>
<dbReference type="InterPro" id="IPR003661">
    <property type="entry name" value="HisK_dim/P_dom"/>
</dbReference>
<evidence type="ECO:0000256" key="7">
    <source>
        <dbReference type="ARBA" id="ARBA00022741"/>
    </source>
</evidence>
<dbReference type="PROSITE" id="PS50109">
    <property type="entry name" value="HIS_KIN"/>
    <property type="match status" value="1"/>
</dbReference>
<organism evidence="15 16">
    <name type="scientific">Actinopolymorpha rutila</name>
    <dbReference type="NCBI Taxonomy" id="446787"/>
    <lineage>
        <taxon>Bacteria</taxon>
        <taxon>Bacillati</taxon>
        <taxon>Actinomycetota</taxon>
        <taxon>Actinomycetes</taxon>
        <taxon>Propionibacteriales</taxon>
        <taxon>Actinopolymorphaceae</taxon>
        <taxon>Actinopolymorpha</taxon>
    </lineage>
</organism>
<dbReference type="Proteomes" id="UP000579605">
    <property type="component" value="Unassembled WGS sequence"/>
</dbReference>
<dbReference type="InterPro" id="IPR036890">
    <property type="entry name" value="HATPase_C_sf"/>
</dbReference>
<keyword evidence="9" id="KW-0067">ATP-binding</keyword>
<keyword evidence="16" id="KW-1185">Reference proteome</keyword>
<keyword evidence="7" id="KW-0547">Nucleotide-binding</keyword>
<accession>A0A852Z5F4</accession>
<dbReference type="EMBL" id="JACBZH010000001">
    <property type="protein sequence ID" value="NYH88204.1"/>
    <property type="molecule type" value="Genomic_DNA"/>
</dbReference>
<evidence type="ECO:0000313" key="16">
    <source>
        <dbReference type="Proteomes" id="UP000579605"/>
    </source>
</evidence>
<dbReference type="InterPro" id="IPR004358">
    <property type="entry name" value="Sig_transdc_His_kin-like_C"/>
</dbReference>
<dbReference type="GO" id="GO:0005524">
    <property type="term" value="F:ATP binding"/>
    <property type="evidence" value="ECO:0007669"/>
    <property type="project" value="UniProtKB-KW"/>
</dbReference>
<evidence type="ECO:0000256" key="4">
    <source>
        <dbReference type="ARBA" id="ARBA00022475"/>
    </source>
</evidence>
<dbReference type="AlphaFoldDB" id="A0A852Z5F4"/>
<dbReference type="Gene3D" id="3.30.565.10">
    <property type="entry name" value="Histidine kinase-like ATPase, C-terminal domain"/>
    <property type="match status" value="1"/>
</dbReference>
<feature type="compositionally biased region" description="Low complexity" evidence="13">
    <location>
        <begin position="423"/>
        <end position="432"/>
    </location>
</feature>
<feature type="domain" description="Histidine kinase" evidence="14">
    <location>
        <begin position="157"/>
        <end position="381"/>
    </location>
</feature>
<dbReference type="GO" id="GO:0000155">
    <property type="term" value="F:phosphorelay sensor kinase activity"/>
    <property type="evidence" value="ECO:0007669"/>
    <property type="project" value="InterPro"/>
</dbReference>
<dbReference type="PANTHER" id="PTHR45453">
    <property type="entry name" value="PHOSPHATE REGULON SENSOR PROTEIN PHOR"/>
    <property type="match status" value="1"/>
</dbReference>
<evidence type="ECO:0000256" key="1">
    <source>
        <dbReference type="ARBA" id="ARBA00000085"/>
    </source>
</evidence>
<protein>
    <recommendedName>
        <fullName evidence="12">Sensor-like histidine kinase SenX3</fullName>
        <ecNumber evidence="3">2.7.13.3</ecNumber>
    </recommendedName>
</protein>
<keyword evidence="6 15" id="KW-0808">Transferase</keyword>
<dbReference type="FunFam" id="3.30.565.10:FF:000006">
    <property type="entry name" value="Sensor histidine kinase WalK"/>
    <property type="match status" value="1"/>
</dbReference>
<evidence type="ECO:0000256" key="5">
    <source>
        <dbReference type="ARBA" id="ARBA00022553"/>
    </source>
</evidence>
<keyword evidence="10" id="KW-0902">Two-component regulatory system</keyword>
<evidence type="ECO:0000256" key="11">
    <source>
        <dbReference type="ARBA" id="ARBA00023136"/>
    </source>
</evidence>
<proteinExistence type="predicted"/>
<comment type="subcellular location">
    <subcellularLocation>
        <location evidence="2">Cell membrane</location>
    </subcellularLocation>
</comment>
<evidence type="ECO:0000256" key="13">
    <source>
        <dbReference type="SAM" id="MobiDB-lite"/>
    </source>
</evidence>
<dbReference type="InterPro" id="IPR005467">
    <property type="entry name" value="His_kinase_dom"/>
</dbReference>
<name>A0A852Z5F4_9ACTN</name>
<evidence type="ECO:0000256" key="3">
    <source>
        <dbReference type="ARBA" id="ARBA00012438"/>
    </source>
</evidence>
<gene>
    <name evidence="15" type="ORF">F4554_000842</name>
</gene>
<evidence type="ECO:0000256" key="9">
    <source>
        <dbReference type="ARBA" id="ARBA00022840"/>
    </source>
</evidence>
<evidence type="ECO:0000256" key="12">
    <source>
        <dbReference type="ARBA" id="ARBA00039401"/>
    </source>
</evidence>
<dbReference type="PANTHER" id="PTHR45453:SF1">
    <property type="entry name" value="PHOSPHATE REGULON SENSOR PROTEIN PHOR"/>
    <property type="match status" value="1"/>
</dbReference>
<evidence type="ECO:0000256" key="2">
    <source>
        <dbReference type="ARBA" id="ARBA00004236"/>
    </source>
</evidence>
<comment type="catalytic activity">
    <reaction evidence="1">
        <text>ATP + protein L-histidine = ADP + protein N-phospho-L-histidine.</text>
        <dbReference type="EC" id="2.7.13.3"/>
    </reaction>
</comment>
<evidence type="ECO:0000256" key="6">
    <source>
        <dbReference type="ARBA" id="ARBA00022679"/>
    </source>
</evidence>
<evidence type="ECO:0000256" key="10">
    <source>
        <dbReference type="ARBA" id="ARBA00023012"/>
    </source>
</evidence>
<dbReference type="Pfam" id="PF00512">
    <property type="entry name" value="HisKA"/>
    <property type="match status" value="1"/>
</dbReference>
<dbReference type="GO" id="GO:0005886">
    <property type="term" value="C:plasma membrane"/>
    <property type="evidence" value="ECO:0007669"/>
    <property type="project" value="UniProtKB-SubCell"/>
</dbReference>
<comment type="caution">
    <text evidence="15">The sequence shown here is derived from an EMBL/GenBank/DDBJ whole genome shotgun (WGS) entry which is preliminary data.</text>
</comment>
<dbReference type="InterPro" id="IPR003594">
    <property type="entry name" value="HATPase_dom"/>
</dbReference>
<feature type="region of interest" description="Disordered" evidence="13">
    <location>
        <begin position="395"/>
        <end position="449"/>
    </location>
</feature>
<dbReference type="CDD" id="cd00075">
    <property type="entry name" value="HATPase"/>
    <property type="match status" value="1"/>
</dbReference>
<reference evidence="15 16" key="1">
    <citation type="submission" date="2020-07" db="EMBL/GenBank/DDBJ databases">
        <title>Sequencing the genomes of 1000 actinobacteria strains.</title>
        <authorList>
            <person name="Klenk H.-P."/>
        </authorList>
    </citation>
    <scope>NUCLEOTIDE SEQUENCE [LARGE SCALE GENOMIC DNA]</scope>
    <source>
        <strain evidence="15 16">DSM 18448</strain>
    </source>
</reference>